<reference evidence="8" key="1">
    <citation type="submission" date="2022-11" db="UniProtKB">
        <authorList>
            <consortium name="WormBaseParasite"/>
        </authorList>
    </citation>
    <scope>IDENTIFICATION</scope>
</reference>
<dbReference type="Gene3D" id="2.120.10.80">
    <property type="entry name" value="Kelch-type beta propeller"/>
    <property type="match status" value="2"/>
</dbReference>
<evidence type="ECO:0000256" key="1">
    <source>
        <dbReference type="ARBA" id="ARBA00004906"/>
    </source>
</evidence>
<dbReference type="SMART" id="SM00612">
    <property type="entry name" value="Kelch"/>
    <property type="match status" value="6"/>
</dbReference>
<evidence type="ECO:0000259" key="6">
    <source>
        <dbReference type="PROSITE" id="PS50097"/>
    </source>
</evidence>
<dbReference type="InterPro" id="IPR015915">
    <property type="entry name" value="Kelch-typ_b-propeller"/>
</dbReference>
<feature type="region of interest" description="Disordered" evidence="5">
    <location>
        <begin position="1"/>
        <end position="27"/>
    </location>
</feature>
<dbReference type="PIRSF" id="PIRSF037037">
    <property type="entry name" value="Kelch-like_protein_gigaxonin"/>
    <property type="match status" value="1"/>
</dbReference>
<dbReference type="SUPFAM" id="SSF54695">
    <property type="entry name" value="POZ domain"/>
    <property type="match status" value="1"/>
</dbReference>
<dbReference type="WBParaSite" id="PSAMB.scaffold28size108976.g616.t1">
    <property type="protein sequence ID" value="PSAMB.scaffold28size108976.g616.t1"/>
    <property type="gene ID" value="PSAMB.scaffold28size108976.g616"/>
</dbReference>
<keyword evidence="2" id="KW-0880">Kelch repeat</keyword>
<dbReference type="PANTHER" id="PTHR24412:SF450">
    <property type="entry name" value="KELCH-LIKE PROTEIN DIABLO"/>
    <property type="match status" value="1"/>
</dbReference>
<dbReference type="SMART" id="SM00225">
    <property type="entry name" value="BTB"/>
    <property type="match status" value="1"/>
</dbReference>
<proteinExistence type="predicted"/>
<dbReference type="AlphaFoldDB" id="A0A914W140"/>
<dbReference type="InterPro" id="IPR017096">
    <property type="entry name" value="BTB-kelch_protein"/>
</dbReference>
<dbReference type="Gene3D" id="3.30.710.10">
    <property type="entry name" value="Potassium Channel Kv1.1, Chain A"/>
    <property type="match status" value="1"/>
</dbReference>
<dbReference type="InterPro" id="IPR000210">
    <property type="entry name" value="BTB/POZ_dom"/>
</dbReference>
<dbReference type="Pfam" id="PF07707">
    <property type="entry name" value="BACK"/>
    <property type="match status" value="1"/>
</dbReference>
<dbReference type="Pfam" id="PF01344">
    <property type="entry name" value="Kelch_1"/>
    <property type="match status" value="1"/>
</dbReference>
<dbReference type="Gene3D" id="1.25.40.420">
    <property type="match status" value="1"/>
</dbReference>
<evidence type="ECO:0000256" key="2">
    <source>
        <dbReference type="ARBA" id="ARBA00022441"/>
    </source>
</evidence>
<evidence type="ECO:0000313" key="8">
    <source>
        <dbReference type="WBParaSite" id="PSAMB.scaffold28size108976.g616.t1"/>
    </source>
</evidence>
<dbReference type="SMART" id="SM00875">
    <property type="entry name" value="BACK"/>
    <property type="match status" value="1"/>
</dbReference>
<comment type="pathway">
    <text evidence="1">Protein modification; protein ubiquitination.</text>
</comment>
<organism evidence="7 8">
    <name type="scientific">Plectus sambesii</name>
    <dbReference type="NCBI Taxonomy" id="2011161"/>
    <lineage>
        <taxon>Eukaryota</taxon>
        <taxon>Metazoa</taxon>
        <taxon>Ecdysozoa</taxon>
        <taxon>Nematoda</taxon>
        <taxon>Chromadorea</taxon>
        <taxon>Plectida</taxon>
        <taxon>Plectina</taxon>
        <taxon>Plectoidea</taxon>
        <taxon>Plectidae</taxon>
        <taxon>Plectus</taxon>
    </lineage>
</organism>
<dbReference type="PANTHER" id="PTHR24412">
    <property type="entry name" value="KELCH PROTEIN"/>
    <property type="match status" value="1"/>
</dbReference>
<feature type="compositionally biased region" description="Low complexity" evidence="5">
    <location>
        <begin position="9"/>
        <end position="19"/>
    </location>
</feature>
<protein>
    <submittedName>
        <fullName evidence="8">BTB domain-containing protein</fullName>
    </submittedName>
</protein>
<keyword evidence="7" id="KW-1185">Reference proteome</keyword>
<evidence type="ECO:0000256" key="3">
    <source>
        <dbReference type="ARBA" id="ARBA00022737"/>
    </source>
</evidence>
<dbReference type="Proteomes" id="UP000887566">
    <property type="component" value="Unplaced"/>
</dbReference>
<sequence>MDGEHRPRSSANFSSTTSSGFDSPDDDSKSASYVSTCFHVRMGKKIQALFDNDRLCDVTLVCENERVNAHRVVLSAASDYFAAMFTSGLTETKQRVVVIKDVEPKAMRQLVRFCYTGTLDMDSSNVEDLVRGGCLLQLPEVVDACCEFLATQLHPTNCLGIRQFADVQNCPLLHRTANLYAQRHFTDVMATDEFMTLADHDLFQLLCSDELNVTVEETVFEALRAWIHFDLAARRHLAGRLLSAVRLAFVQPEYIVDQIQNDAVFVDDRTAQALIMEALKYRLLPERRTRNRPRKSTVGCVFVVAGGDAHRGSVSIERYDPLLNEWALRPVGEMPGKRLQFGVAVIDQLVYVVGGRDGLKTLSAFDCWDPTTGAWYQMPPMMTPRHGLGVAVLEGPLYACGGHDGWAYLNSVERWDPTTKTWSFVAEMNSARNTAGVAVLNGRLYAVGGRDSSQVLRSVERYNPHTNKWTLVAPMNRRRGSVGVGVLSGFIYAVGGMDAPASNPSSTRFDCVERYDPKLDKWTLIASLSCGRDGVSVCPLGERLLAIGGFDGQNYLDVVEAYDTEEDCWTTVAPLRTGRAGSGVIVLPSSVCAAGRQCAQVEEEAGRICPDGRRSSLSRCSQASATASVSAKPSACAPCSSTL</sequence>
<keyword evidence="4" id="KW-0833">Ubl conjugation pathway</keyword>
<dbReference type="Pfam" id="PF00651">
    <property type="entry name" value="BTB"/>
    <property type="match status" value="1"/>
</dbReference>
<feature type="domain" description="BTB" evidence="6">
    <location>
        <begin position="56"/>
        <end position="123"/>
    </location>
</feature>
<accession>A0A914W140</accession>
<dbReference type="InterPro" id="IPR011333">
    <property type="entry name" value="SKP1/BTB/POZ_sf"/>
</dbReference>
<dbReference type="Pfam" id="PF24681">
    <property type="entry name" value="Kelch_KLHDC2_KLHL20_DRC7"/>
    <property type="match status" value="1"/>
</dbReference>
<dbReference type="InterPro" id="IPR006652">
    <property type="entry name" value="Kelch_1"/>
</dbReference>
<evidence type="ECO:0000256" key="5">
    <source>
        <dbReference type="SAM" id="MobiDB-lite"/>
    </source>
</evidence>
<name>A0A914W140_9BILA</name>
<keyword evidence="3" id="KW-0677">Repeat</keyword>
<dbReference type="FunFam" id="1.25.40.420:FF:000001">
    <property type="entry name" value="Kelch-like family member 12"/>
    <property type="match status" value="1"/>
</dbReference>
<dbReference type="InterPro" id="IPR011705">
    <property type="entry name" value="BACK"/>
</dbReference>
<dbReference type="SUPFAM" id="SSF117281">
    <property type="entry name" value="Kelch motif"/>
    <property type="match status" value="1"/>
</dbReference>
<evidence type="ECO:0000256" key="4">
    <source>
        <dbReference type="ARBA" id="ARBA00022786"/>
    </source>
</evidence>
<dbReference type="PROSITE" id="PS50097">
    <property type="entry name" value="BTB"/>
    <property type="match status" value="1"/>
</dbReference>
<evidence type="ECO:0000313" key="7">
    <source>
        <dbReference type="Proteomes" id="UP000887566"/>
    </source>
</evidence>